<accession>A0A1I1E188</accession>
<dbReference type="Proteomes" id="UP000199058">
    <property type="component" value="Unassembled WGS sequence"/>
</dbReference>
<organism evidence="1 2">
    <name type="scientific">Marinospirillum celere</name>
    <dbReference type="NCBI Taxonomy" id="1122252"/>
    <lineage>
        <taxon>Bacteria</taxon>
        <taxon>Pseudomonadati</taxon>
        <taxon>Pseudomonadota</taxon>
        <taxon>Gammaproteobacteria</taxon>
        <taxon>Oceanospirillales</taxon>
        <taxon>Oceanospirillaceae</taxon>
        <taxon>Marinospirillum</taxon>
    </lineage>
</organism>
<evidence type="ECO:0000313" key="2">
    <source>
        <dbReference type="Proteomes" id="UP000199058"/>
    </source>
</evidence>
<dbReference type="OrthoDB" id="9907913at2"/>
<dbReference type="RefSeq" id="WP_091957942.1">
    <property type="nucleotide sequence ID" value="NZ_FOLH01000001.1"/>
</dbReference>
<dbReference type="AlphaFoldDB" id="A0A1I1E188"/>
<sequence>MSYTRLKINAFRTDWPEERQQAALQEYAEELVRLYVDYLLGYHAPGWAPVSFMFAGVLPGGGGSGEEDPSMVAARMYREITRAERDALYYIGQLKPRTQIALLIDSYSQRGHQGRNRLSRDKVCQPDVWRKLASELSLTRIHHQQPGLIEAMDKKALANRVARGKQKLAQVIAAKEKEAA</sequence>
<protein>
    <submittedName>
        <fullName evidence="1">Uncharacterized protein</fullName>
    </submittedName>
</protein>
<dbReference type="EMBL" id="FOLH01000001">
    <property type="protein sequence ID" value="SFB80436.1"/>
    <property type="molecule type" value="Genomic_DNA"/>
</dbReference>
<keyword evidence="2" id="KW-1185">Reference proteome</keyword>
<dbReference type="STRING" id="1122252.SAMN05660443_0232"/>
<proteinExistence type="predicted"/>
<reference evidence="1 2" key="1">
    <citation type="submission" date="2016-10" db="EMBL/GenBank/DDBJ databases">
        <authorList>
            <person name="de Groot N.N."/>
        </authorList>
    </citation>
    <scope>NUCLEOTIDE SEQUENCE [LARGE SCALE GENOMIC DNA]</scope>
    <source>
        <strain evidence="1 2">DSM 18438</strain>
    </source>
</reference>
<gene>
    <name evidence="1" type="ORF">SAMN05660443_0232</name>
</gene>
<name>A0A1I1E188_9GAMM</name>
<evidence type="ECO:0000313" key="1">
    <source>
        <dbReference type="EMBL" id="SFB80436.1"/>
    </source>
</evidence>